<keyword evidence="5" id="KW-1185">Reference proteome</keyword>
<dbReference type="InterPro" id="IPR051510">
    <property type="entry name" value="SKI8"/>
</dbReference>
<evidence type="ECO:0000256" key="2">
    <source>
        <dbReference type="ARBA" id="ARBA00022737"/>
    </source>
</evidence>
<dbReference type="GO" id="GO:0005634">
    <property type="term" value="C:nucleus"/>
    <property type="evidence" value="ECO:0007669"/>
    <property type="project" value="TreeGrafter"/>
</dbReference>
<proteinExistence type="predicted"/>
<evidence type="ECO:0000313" key="5">
    <source>
        <dbReference type="Proteomes" id="UP000467700"/>
    </source>
</evidence>
<dbReference type="InterPro" id="IPR016024">
    <property type="entry name" value="ARM-type_fold"/>
</dbReference>
<dbReference type="PANTHER" id="PTHR44090">
    <property type="entry name" value="WD REPEAT-CONTAINING PROTEIN 61"/>
    <property type="match status" value="1"/>
</dbReference>
<dbReference type="PROSITE" id="PS50294">
    <property type="entry name" value="WD_REPEATS_REGION"/>
    <property type="match status" value="2"/>
</dbReference>
<evidence type="ECO:0000313" key="4">
    <source>
        <dbReference type="EMBL" id="CAA7259436.1"/>
    </source>
</evidence>
<dbReference type="SMART" id="SM00320">
    <property type="entry name" value="WD40"/>
    <property type="match status" value="6"/>
</dbReference>
<protein>
    <submittedName>
        <fullName evidence="4">Uncharacterized protein</fullName>
    </submittedName>
</protein>
<dbReference type="CDD" id="cd00200">
    <property type="entry name" value="WD40"/>
    <property type="match status" value="1"/>
</dbReference>
<dbReference type="PROSITE" id="PS50082">
    <property type="entry name" value="WD_REPEATS_2"/>
    <property type="match status" value="2"/>
</dbReference>
<accession>A0A8S0W6S2</accession>
<gene>
    <name evidence="4" type="ORF">AAE3_LOCUS1771</name>
</gene>
<dbReference type="Gene3D" id="2.130.10.10">
    <property type="entry name" value="YVTN repeat-like/Quinoprotein amine dehydrogenase"/>
    <property type="match status" value="1"/>
</dbReference>
<dbReference type="EMBL" id="CACVBS010000024">
    <property type="protein sequence ID" value="CAA7259436.1"/>
    <property type="molecule type" value="Genomic_DNA"/>
</dbReference>
<dbReference type="InterPro" id="IPR001680">
    <property type="entry name" value="WD40_rpt"/>
</dbReference>
<sequence>MAVEVFPRGTIIVHDLDGSQYTTTTDTTVPGPGALGGKAIKALGKFTIRGIDRVIISARLKTITSKFPHSNEEAAGIKGIQDMYGVVLELSRLGMYNDELRNKALQLLFVQIRDGNTQVLINSIARWHMVEVELLLPEIVERFVPLRKTTWGRERLPAVVREHVLPDLTVVTQPPRLTAPIQKAIKDAHAQDKKFSSALKQSFRPILLFLAEIAGISMGARKAVFQAGYLDLLLLAMKHRPELENIPTLFQAFLNHPRLMTPVIRERILTLVVIEVSRNRIDHVITALSHWSIDDLHVLLSELEGNTPFFRALSNATAPSIGSPSVLEHNIDFLFRVSELGTSQLQAVFKVGFLEIIENANDRSVAYEDSRIVPLLFKPLKPDSDLQTYRSKALDLLIARILRRNTTQILSLLASRDSKDLEPLLRDIFKRVGPRGFNSDPNLPFVPQRQHMFHSRDGLYHFDQERTVSVMLFVGSVSQISEEAFQVVIKAGFLDALLVVQSPGTYSNKVRKQALDLLVFQICRGEARYMLENMAEWCNIELSRVIWEISAQFPPMCNRRALEDLFKRPEQAVALSAVYLQRLLSFMAGLAQINEPTSQIVLQTGFMNVLLALQKGKAGTDDHQDINELVLTILQKPQLYEPKTKRKALAYISVQMEGEGTPILKVIGSRSTSDLEHLISGMLEQFNFGGNLILHPPRQDEIIKDSDMSTLGTCVLIFSKVILKHRFAFQALINAGILDILLAIQDRHYSIDAVNGIYDIVLTSIYLDSVSDKALRIIAFQITHQSGCLLAILERYGTQEFQLVVPAILQGVKPVQYPEDVRKRVLDFFITNLKRKRYPLLMDVLRKMDDLSLKVLVSDLLSHSQKFWIKHEFQNITQWIPNAQLISCISFMANVSRISTTACQAVLDTGFLDTLASVSENTTPVSQEADPLVQLLGGDSAGCETLFRRTVNSFLLDAMAHPEHRELVFHHPIYPPFPEVVEPQHQQTITASPSDLGFLLGLWQFTQIQENMETLALDTVLLHDNTAAANDLPGIALAIDLAETSPLSEKLGASDLNEVDFVLSAESLDELDVFGLRAGLDKYAKVSLALVKGLGALAETAGKTIVNESVLQDLLLCLGGDFGDGLNFNVISSVRHPGSRLYRGFEKITKVWMSSSAIVDVKKNRVSVGQQYTKGSDSDPAIPDSGQAQEEAVPDDVFAYHDGERDFRCENMSLAFLHAHDCSEPHSDAVWGVSWTANDTAISVSADGSVKQWSAVTGQPHPANVTFPAPHTLAQVSLSVSSDGKKALYNSIEGLTQLWSLENGEIAGKFESYARTKDSASEPSWSVSLHPQTATYASTGASGNVYIHSAETSNFGERLSTLSSGRNKFGMFCAHSPDGRRVAMSSEPGQIYIFDIESSSLSITFTSHAMSVRSVAWSPDSNLLLSASEDKRLVLHDVRSAPGGAVASFSGHSSWVLSTDISPDGRLGLSGSADKTIKVWDIGARAAVSTVQDTGEVWSVSWRPKVPAVGSPGAFVSGGEDGVVRWWRGAGSGGP</sequence>
<keyword evidence="2" id="KW-0677">Repeat</keyword>
<dbReference type="InterPro" id="IPR036322">
    <property type="entry name" value="WD40_repeat_dom_sf"/>
</dbReference>
<evidence type="ECO:0000256" key="1">
    <source>
        <dbReference type="ARBA" id="ARBA00022574"/>
    </source>
</evidence>
<dbReference type="OrthoDB" id="538223at2759"/>
<dbReference type="Pfam" id="PF00400">
    <property type="entry name" value="WD40"/>
    <property type="match status" value="3"/>
</dbReference>
<feature type="repeat" description="WD" evidence="3">
    <location>
        <begin position="1405"/>
        <end position="1440"/>
    </location>
</feature>
<feature type="repeat" description="WD" evidence="3">
    <location>
        <begin position="1449"/>
        <end position="1490"/>
    </location>
</feature>
<keyword evidence="1 3" id="KW-0853">WD repeat</keyword>
<organism evidence="4 5">
    <name type="scientific">Cyclocybe aegerita</name>
    <name type="common">Black poplar mushroom</name>
    <name type="synonym">Agrocybe aegerita</name>
    <dbReference type="NCBI Taxonomy" id="1973307"/>
    <lineage>
        <taxon>Eukaryota</taxon>
        <taxon>Fungi</taxon>
        <taxon>Dikarya</taxon>
        <taxon>Basidiomycota</taxon>
        <taxon>Agaricomycotina</taxon>
        <taxon>Agaricomycetes</taxon>
        <taxon>Agaricomycetidae</taxon>
        <taxon>Agaricales</taxon>
        <taxon>Agaricineae</taxon>
        <taxon>Bolbitiaceae</taxon>
        <taxon>Cyclocybe</taxon>
    </lineage>
</organism>
<dbReference type="SUPFAM" id="SSF48371">
    <property type="entry name" value="ARM repeat"/>
    <property type="match status" value="1"/>
</dbReference>
<name>A0A8S0W6S2_CYCAE</name>
<reference evidence="4 5" key="1">
    <citation type="submission" date="2020-01" db="EMBL/GenBank/DDBJ databases">
        <authorList>
            <person name="Gupta K D."/>
        </authorList>
    </citation>
    <scope>NUCLEOTIDE SEQUENCE [LARGE SCALE GENOMIC DNA]</scope>
</reference>
<evidence type="ECO:0000256" key="3">
    <source>
        <dbReference type="PROSITE-ProRule" id="PRU00221"/>
    </source>
</evidence>
<dbReference type="Proteomes" id="UP000467700">
    <property type="component" value="Unassembled WGS sequence"/>
</dbReference>
<dbReference type="SUPFAM" id="SSF50978">
    <property type="entry name" value="WD40 repeat-like"/>
    <property type="match status" value="1"/>
</dbReference>
<dbReference type="PANTHER" id="PTHR44090:SF1">
    <property type="entry name" value="SUPERKILLER COMPLEX PROTEIN 8"/>
    <property type="match status" value="1"/>
</dbReference>
<dbReference type="InterPro" id="IPR015943">
    <property type="entry name" value="WD40/YVTN_repeat-like_dom_sf"/>
</dbReference>
<dbReference type="GO" id="GO:0032991">
    <property type="term" value="C:protein-containing complex"/>
    <property type="evidence" value="ECO:0007669"/>
    <property type="project" value="UniProtKB-ARBA"/>
</dbReference>
<comment type="caution">
    <text evidence="4">The sequence shown here is derived from an EMBL/GenBank/DDBJ whole genome shotgun (WGS) entry which is preliminary data.</text>
</comment>